<dbReference type="AlphaFoldDB" id="A0A4D7ANC1"/>
<reference evidence="2" key="1">
    <citation type="submission" date="2018-12" db="EMBL/GenBank/DDBJ databases">
        <title>Dusodibacter welbiota gen. nov., sp. nov., isolated from human faeces and emended description of the Oscillibacter genus.</title>
        <authorList>
            <person name="Le Roy T."/>
            <person name="Van der Smissen P."/>
            <person name="Delzenne N."/>
            <person name="Muccioli G."/>
            <person name="Collet J.F."/>
            <person name="Cani P.D."/>
        </authorList>
    </citation>
    <scope>NUCLEOTIDE SEQUENCE [LARGE SCALE GENOMIC DNA]</scope>
    <source>
        <strain evidence="2">J115</strain>
    </source>
</reference>
<sequence length="170" mass="18691">MRQPRSAKANPFPYRGSLVCYLSLDAAGSLTQVGHDFSSAAEAYRRAAAGEIRLYAVWPGEYSSDLFEIDDLNAFADAFGVERPDPHVHDLAWTLSPMDDGTSRYANVNVVFRCGCTLSKQNIKKFANDMRRQMGWNVATSTVPGCHGSADGSEVYTIRVERRTLGHAAP</sequence>
<evidence type="ECO:0000313" key="1">
    <source>
        <dbReference type="EMBL" id="QCI59061.1"/>
    </source>
</evidence>
<dbReference type="Proteomes" id="UP000298642">
    <property type="component" value="Chromosome"/>
</dbReference>
<dbReference type="KEGG" id="obj:EIO64_07380"/>
<gene>
    <name evidence="1" type="ORF">EIO64_07380</name>
</gene>
<proteinExistence type="predicted"/>
<dbReference type="RefSeq" id="WP_021750281.1">
    <property type="nucleotide sequence ID" value="NZ_CP034413.3"/>
</dbReference>
<accession>A0A4D7ANC1</accession>
<name>A0A4D7ANC1_9FIRM</name>
<protein>
    <submittedName>
        <fullName evidence="1">Uncharacterized protein</fullName>
    </submittedName>
</protein>
<dbReference type="EMBL" id="CP034413">
    <property type="protein sequence ID" value="QCI59061.1"/>
    <property type="molecule type" value="Genomic_DNA"/>
</dbReference>
<evidence type="ECO:0000313" key="2">
    <source>
        <dbReference type="Proteomes" id="UP000298642"/>
    </source>
</evidence>
<organism evidence="1 2">
    <name type="scientific">Dysosmobacter welbionis</name>
    <dbReference type="NCBI Taxonomy" id="2093857"/>
    <lineage>
        <taxon>Bacteria</taxon>
        <taxon>Bacillati</taxon>
        <taxon>Bacillota</taxon>
        <taxon>Clostridia</taxon>
        <taxon>Eubacteriales</taxon>
        <taxon>Oscillospiraceae</taxon>
        <taxon>Dysosmobacter</taxon>
    </lineage>
</organism>
<keyword evidence="2" id="KW-1185">Reference proteome</keyword>
<dbReference type="GeneID" id="89522925"/>